<reference evidence="6" key="2">
    <citation type="journal article" date="2013" name="PLoS ONE">
        <title>A Gene Expression Study of the Activities of Aromatic Ring-Cleavage Dioxygenases in Mycobacterium gilvum PYR-GCK to Changes in Salinity and pH during Pyrene Degradation.</title>
        <authorList>
            <person name="Badejo A.C."/>
            <person name="Badejo A.O."/>
            <person name="Shin K.H."/>
            <person name="Chai Y.G."/>
        </authorList>
    </citation>
    <scope>NUCLEOTIDE SEQUENCE [LARGE SCALE GENOMIC DNA]</scope>
    <source>
        <strain evidence="6">PYR-GCK</strain>
    </source>
</reference>
<dbReference type="SUPFAM" id="SSF53474">
    <property type="entry name" value="alpha/beta-Hydrolases"/>
    <property type="match status" value="1"/>
</dbReference>
<keyword evidence="4" id="KW-0812">Transmembrane</keyword>
<dbReference type="InterPro" id="IPR008979">
    <property type="entry name" value="Galactose-bd-like_sf"/>
</dbReference>
<accession>A4T1F2</accession>
<evidence type="ECO:0000256" key="4">
    <source>
        <dbReference type="SAM" id="Phobius"/>
    </source>
</evidence>
<protein>
    <submittedName>
        <fullName evidence="6">Peptidase S15</fullName>
    </submittedName>
</protein>
<reference evidence="6" key="1">
    <citation type="submission" date="2007-04" db="EMBL/GenBank/DDBJ databases">
        <authorList>
            <consortium name="US DOE Joint Genome Institute"/>
            <person name="Copeland A."/>
            <person name="Lucas S."/>
            <person name="Lapidus A."/>
            <person name="Barry K."/>
            <person name="Detter J.C."/>
            <person name="Glavina del Rio T."/>
            <person name="Hammon N."/>
            <person name="Israni S."/>
            <person name="Dalin E."/>
            <person name="Tice H."/>
            <person name="Pitluck S."/>
            <person name="Chain P."/>
            <person name="Malfatti S."/>
            <person name="Shin M."/>
            <person name="Vergez L."/>
            <person name="Schmutz J."/>
            <person name="Larimer F."/>
            <person name="Land M."/>
            <person name="Hauser L."/>
            <person name="Kyrpides N."/>
            <person name="Mikhailova N."/>
            <person name="Miller C."/>
            <person name="Richardson P."/>
        </authorList>
    </citation>
    <scope>NUCLEOTIDE SEQUENCE</scope>
    <source>
        <strain evidence="6">PYR-GCK</strain>
    </source>
</reference>
<dbReference type="EMBL" id="CP000656">
    <property type="protein sequence ID" value="ABP47658.1"/>
    <property type="molecule type" value="Genomic_DNA"/>
</dbReference>
<dbReference type="AlphaFoldDB" id="A4T1F2"/>
<comment type="similarity">
    <text evidence="1">Belongs to the AB hydrolase superfamily.</text>
</comment>
<dbReference type="InterPro" id="IPR029058">
    <property type="entry name" value="AB_hydrolase_fold"/>
</dbReference>
<name>A4T1F2_MYCGI</name>
<feature type="domain" description="Xaa-Pro dipeptidyl-peptidase C-terminal" evidence="5">
    <location>
        <begin position="598"/>
        <end position="803"/>
    </location>
</feature>
<dbReference type="InterPro" id="IPR050261">
    <property type="entry name" value="FrsA_esterase"/>
</dbReference>
<feature type="transmembrane region" description="Helical" evidence="4">
    <location>
        <begin position="72"/>
        <end position="94"/>
    </location>
</feature>
<dbReference type="GO" id="GO:0052689">
    <property type="term" value="F:carboxylic ester hydrolase activity"/>
    <property type="evidence" value="ECO:0007669"/>
    <property type="project" value="UniProtKB-ARBA"/>
</dbReference>
<gene>
    <name evidence="6" type="ordered locus">Mflv_5192</name>
</gene>
<proteinExistence type="inferred from homology"/>
<feature type="compositionally biased region" description="Low complexity" evidence="3">
    <location>
        <begin position="131"/>
        <end position="141"/>
    </location>
</feature>
<organism evidence="6">
    <name type="scientific">Mycolicibacterium gilvum (strain PYR-GCK)</name>
    <name type="common">Mycobacterium gilvum (strain PYR-GCK)</name>
    <dbReference type="NCBI Taxonomy" id="350054"/>
    <lineage>
        <taxon>Bacteria</taxon>
        <taxon>Bacillati</taxon>
        <taxon>Actinomycetota</taxon>
        <taxon>Actinomycetes</taxon>
        <taxon>Mycobacteriales</taxon>
        <taxon>Mycobacteriaceae</taxon>
        <taxon>Mycolicibacterium</taxon>
    </lineage>
</organism>
<evidence type="ECO:0000256" key="1">
    <source>
        <dbReference type="ARBA" id="ARBA00008645"/>
    </source>
</evidence>
<keyword evidence="4" id="KW-0472">Membrane</keyword>
<sequence length="813" mass="85064">MSCRLSTASARLPEEPIAESLGISRNTLVTAEQHLDPEPVHPARRYHRTPTASDRNPVSMISMRAGTYVGRVGGLAVALGIGAAVLVGAGAAAADDDTGSSQSQSSQSANPATQESDPTSAANAAGDSSNESTDADSATASSDDDTETEETAATDTVVEDTVVEDTAVDDSDGDLANEESEAEEVATERHPAKVATAQLTRDIAVVVDDTQAPETPAAPAITSLMTSVAAAGREATQEPAADRATTAEAPQYDLPTDVVVTEWTPPLEWLQTIPLFGRFVMTPLVGLLHNIPLIGDILHPVFGFPIDHNAPPGTPRARSFRVTSFDGTRIFVNFMPAKGLQAGESAPTILNGPGVSLPGSTTLELDVDSLLPDDVIGIGALRKAGYNVVTWDPRGEWRSEGRMQLQSPDFEGRDVSHIISYLATLDEVQTVNGDPKIGMVGASYGGGIQLSTATIDHRIDAIVPTIAWNSLAHSLFPNGAVRNGWGTILSTALILTLARPNERVLPATITGVLTGKVAQSDLDLFESLNFADRLANITAPTLLVQGTVDTLLPLSQADLNAKALIEAGTTTKVVWYCGGHGACLSSVNNGDLVVDRTLDWLDRHVKGEDIDTGAQFEWVDQNGDWYSSDTYPAAQDLTPITAQRTEDQSMLFFPFVGGAGPNPLIITRGLIATLLGLPSGAPAVNAVNLTVTAPSDGAGTTHVVGAPEVTLTYSGTGTATHVWAQIVDDETGLVLGNHTTPIPVQLDGNSHTVTVPLEQVAHTLMPGQSVTVQIVTSSFAFLNFYSGGAITIDELSVRLPTLAAGQAAQTVAA</sequence>
<evidence type="ECO:0000256" key="2">
    <source>
        <dbReference type="ARBA" id="ARBA00022801"/>
    </source>
</evidence>
<dbReference type="SMART" id="SM00939">
    <property type="entry name" value="PepX_C"/>
    <property type="match status" value="1"/>
</dbReference>
<evidence type="ECO:0000259" key="5">
    <source>
        <dbReference type="SMART" id="SM00939"/>
    </source>
</evidence>
<evidence type="ECO:0000313" key="6">
    <source>
        <dbReference type="EMBL" id="ABP47658.1"/>
    </source>
</evidence>
<dbReference type="InterPro" id="IPR013736">
    <property type="entry name" value="Xaa-Pro_dipept_C"/>
</dbReference>
<dbReference type="ESTHER" id="mycgi-a4t1f2">
    <property type="family name" value="LipSM54-like_FamXVI"/>
</dbReference>
<dbReference type="KEGG" id="mgi:Mflv_5192"/>
<evidence type="ECO:0000256" key="3">
    <source>
        <dbReference type="SAM" id="MobiDB-lite"/>
    </source>
</evidence>
<feature type="region of interest" description="Disordered" evidence="3">
    <location>
        <begin position="94"/>
        <end position="190"/>
    </location>
</feature>
<dbReference type="GO" id="GO:0008239">
    <property type="term" value="F:dipeptidyl-peptidase activity"/>
    <property type="evidence" value="ECO:0007669"/>
    <property type="project" value="InterPro"/>
</dbReference>
<dbReference type="HOGENOM" id="CLU_013952_0_0_11"/>
<feature type="compositionally biased region" description="Polar residues" evidence="3">
    <location>
        <begin position="109"/>
        <end position="130"/>
    </location>
</feature>
<feature type="compositionally biased region" description="Acidic residues" evidence="3">
    <location>
        <begin position="142"/>
        <end position="185"/>
    </location>
</feature>
<dbReference type="SUPFAM" id="SSF49785">
    <property type="entry name" value="Galactose-binding domain-like"/>
    <property type="match status" value="1"/>
</dbReference>
<feature type="region of interest" description="Disordered" evidence="3">
    <location>
        <begin position="230"/>
        <end position="249"/>
    </location>
</feature>
<dbReference type="STRING" id="350054.Mflv_5192"/>
<dbReference type="InterPro" id="IPR000383">
    <property type="entry name" value="Xaa-Pro-like_dom"/>
</dbReference>
<keyword evidence="4" id="KW-1133">Transmembrane helix</keyword>
<dbReference type="Gene3D" id="3.40.50.1820">
    <property type="entry name" value="alpha/beta hydrolase"/>
    <property type="match status" value="2"/>
</dbReference>
<dbReference type="PANTHER" id="PTHR22946:SF9">
    <property type="entry name" value="POLYKETIDE TRANSFERASE AF380"/>
    <property type="match status" value="1"/>
</dbReference>
<dbReference type="Pfam" id="PF02129">
    <property type="entry name" value="Peptidase_S15"/>
    <property type="match status" value="1"/>
</dbReference>
<dbReference type="eggNOG" id="COG1506">
    <property type="taxonomic scope" value="Bacteria"/>
</dbReference>
<keyword evidence="2" id="KW-0378">Hydrolase</keyword>
<dbReference type="PANTHER" id="PTHR22946">
    <property type="entry name" value="DIENELACTONE HYDROLASE DOMAIN-CONTAINING PROTEIN-RELATED"/>
    <property type="match status" value="1"/>
</dbReference>
<feature type="region of interest" description="Disordered" evidence="3">
    <location>
        <begin position="35"/>
        <end position="58"/>
    </location>
</feature>